<dbReference type="Pfam" id="PF00109">
    <property type="entry name" value="ketoacyl-synt"/>
    <property type="match status" value="1"/>
</dbReference>
<feature type="domain" description="Ketosynthase family 3 (KS3)" evidence="4">
    <location>
        <begin position="6"/>
        <end position="429"/>
    </location>
</feature>
<dbReference type="Pfam" id="PF02801">
    <property type="entry name" value="Ketoacyl-synt_C"/>
    <property type="match status" value="1"/>
</dbReference>
<dbReference type="AlphaFoldDB" id="A0A318RJT4"/>
<evidence type="ECO:0000256" key="3">
    <source>
        <dbReference type="SAM" id="MobiDB-lite"/>
    </source>
</evidence>
<dbReference type="GO" id="GO:0004315">
    <property type="term" value="F:3-oxoacyl-[acyl-carrier-protein] synthase activity"/>
    <property type="evidence" value="ECO:0007669"/>
    <property type="project" value="InterPro"/>
</dbReference>
<keyword evidence="6" id="KW-1185">Reference proteome</keyword>
<dbReference type="PROSITE" id="PS00606">
    <property type="entry name" value="KS3_1"/>
    <property type="match status" value="1"/>
</dbReference>
<proteinExistence type="inferred from homology"/>
<feature type="compositionally biased region" description="Basic and acidic residues" evidence="3">
    <location>
        <begin position="444"/>
        <end position="462"/>
    </location>
</feature>
<dbReference type="GO" id="GO:0004312">
    <property type="term" value="F:fatty acid synthase activity"/>
    <property type="evidence" value="ECO:0007669"/>
    <property type="project" value="TreeGrafter"/>
</dbReference>
<dbReference type="SMART" id="SM00825">
    <property type="entry name" value="PKS_KS"/>
    <property type="match status" value="1"/>
</dbReference>
<dbReference type="GO" id="GO:0006633">
    <property type="term" value="P:fatty acid biosynthetic process"/>
    <property type="evidence" value="ECO:0007669"/>
    <property type="project" value="InterPro"/>
</dbReference>
<dbReference type="InterPro" id="IPR020841">
    <property type="entry name" value="PKS_Beta-ketoAc_synthase_dom"/>
</dbReference>
<dbReference type="PANTHER" id="PTHR43775:SF51">
    <property type="entry name" value="INACTIVE PHENOLPHTHIOCEROL SYNTHESIS POLYKETIDE SYNTHASE TYPE I PKS1-RELATED"/>
    <property type="match status" value="1"/>
</dbReference>
<comment type="caution">
    <text evidence="5">The sequence shown here is derived from an EMBL/GenBank/DDBJ whole genome shotgun (WGS) entry which is preliminary data.</text>
</comment>
<dbReference type="CDD" id="cd00833">
    <property type="entry name" value="PKS"/>
    <property type="match status" value="1"/>
</dbReference>
<dbReference type="PROSITE" id="PS52004">
    <property type="entry name" value="KS3_2"/>
    <property type="match status" value="1"/>
</dbReference>
<gene>
    <name evidence="5" type="ORF">DFR67_10747</name>
</gene>
<dbReference type="InterPro" id="IPR018201">
    <property type="entry name" value="Ketoacyl_synth_AS"/>
</dbReference>
<dbReference type="InterPro" id="IPR014031">
    <property type="entry name" value="Ketoacyl_synth_C"/>
</dbReference>
<evidence type="ECO:0000256" key="2">
    <source>
        <dbReference type="RuleBase" id="RU003694"/>
    </source>
</evidence>
<dbReference type="Proteomes" id="UP000247591">
    <property type="component" value="Unassembled WGS sequence"/>
</dbReference>
<reference evidence="5 6" key="1">
    <citation type="submission" date="2018-06" db="EMBL/GenBank/DDBJ databases">
        <title>Genomic Encyclopedia of Type Strains, Phase IV (KMG-IV): sequencing the most valuable type-strain genomes for metagenomic binning, comparative biology and taxonomic classification.</title>
        <authorList>
            <person name="Goeker M."/>
        </authorList>
    </citation>
    <scope>NUCLEOTIDE SEQUENCE [LARGE SCALE GENOMIC DNA]</scope>
    <source>
        <strain evidence="5 6">DSM 45521</strain>
    </source>
</reference>
<dbReference type="InterPro" id="IPR050091">
    <property type="entry name" value="PKS_NRPS_Biosynth_Enz"/>
</dbReference>
<dbReference type="SUPFAM" id="SSF53901">
    <property type="entry name" value="Thiolase-like"/>
    <property type="match status" value="1"/>
</dbReference>
<protein>
    <submittedName>
        <fullName evidence="5">Mycobactin polyketide synthetase MbtC</fullName>
    </submittedName>
</protein>
<name>A0A318RJT4_WILLI</name>
<comment type="similarity">
    <text evidence="2">Belongs to the thiolase-like superfamily. Beta-ketoacyl-ACP synthases family.</text>
</comment>
<organism evidence="5 6">
    <name type="scientific">Williamsia limnetica</name>
    <dbReference type="NCBI Taxonomy" id="882452"/>
    <lineage>
        <taxon>Bacteria</taxon>
        <taxon>Bacillati</taxon>
        <taxon>Actinomycetota</taxon>
        <taxon>Actinomycetes</taxon>
        <taxon>Mycobacteriales</taxon>
        <taxon>Nocardiaceae</taxon>
        <taxon>Williamsia</taxon>
    </lineage>
</organism>
<evidence type="ECO:0000256" key="1">
    <source>
        <dbReference type="ARBA" id="ARBA00022679"/>
    </source>
</evidence>
<dbReference type="OrthoDB" id="9778690at2"/>
<dbReference type="Gene3D" id="3.40.47.10">
    <property type="match status" value="1"/>
</dbReference>
<dbReference type="InterPro" id="IPR016039">
    <property type="entry name" value="Thiolase-like"/>
</dbReference>
<evidence type="ECO:0000313" key="5">
    <source>
        <dbReference type="EMBL" id="PYE16807.1"/>
    </source>
</evidence>
<evidence type="ECO:0000313" key="6">
    <source>
        <dbReference type="Proteomes" id="UP000247591"/>
    </source>
</evidence>
<dbReference type="EMBL" id="QJSP01000007">
    <property type="protein sequence ID" value="PYE16807.1"/>
    <property type="molecule type" value="Genomic_DNA"/>
</dbReference>
<sequence>MTDDTTDPIVISGMAVEAPGGIDDLGSFWDALRGGHELIGAFPRNRDWDIEEVLALDRVEGWAGVTDAGGFLDAATEFDPLFFGISPREAIAMDPQQRVALRVAWRALEHTGINPGALDGAEVGCYMGVSISEYGPRAAAVNEFSGHRIAGTALGAASGRISHSLGLVGPSVSVDTACASSLTALHLAAGAVRGDECDWAIAGGVCVMGSPAAFYEFSKNNGLAADGHCRSYAANATGTLWGEGAGVVIVERESRARAMGHRVYGRVEATRINHNGKGMPIVVPSASAQEKLIRKTLAAAQIDPADVGLVEGHGTGTPLGDPMELTALQNTYGASGATDVKLGSVKSNAGHAQAASGMLGLIKVLLCGDHGQIAPSLFADDPTDKIDWDASALRLADGLDHWTPTNGMRYGAISSFGVSGTNAHAIIGMPVPTDARFRSPAGEAKAESSERESATTEEVSHA</sequence>
<accession>A0A318RJT4</accession>
<keyword evidence="1 2" id="KW-0808">Transferase</keyword>
<dbReference type="PANTHER" id="PTHR43775">
    <property type="entry name" value="FATTY ACID SYNTHASE"/>
    <property type="match status" value="1"/>
</dbReference>
<feature type="region of interest" description="Disordered" evidence="3">
    <location>
        <begin position="434"/>
        <end position="462"/>
    </location>
</feature>
<dbReference type="InterPro" id="IPR014030">
    <property type="entry name" value="Ketoacyl_synth_N"/>
</dbReference>
<evidence type="ECO:0000259" key="4">
    <source>
        <dbReference type="PROSITE" id="PS52004"/>
    </source>
</evidence>